<reference evidence="3" key="1">
    <citation type="journal article" date="2020" name="Stud. Mycol.">
        <title>101 Dothideomycetes genomes: a test case for predicting lifestyles and emergence of pathogens.</title>
        <authorList>
            <person name="Haridas S."/>
            <person name="Albert R."/>
            <person name="Binder M."/>
            <person name="Bloem J."/>
            <person name="Labutti K."/>
            <person name="Salamov A."/>
            <person name="Andreopoulos B."/>
            <person name="Baker S."/>
            <person name="Barry K."/>
            <person name="Bills G."/>
            <person name="Bluhm B."/>
            <person name="Cannon C."/>
            <person name="Castanera R."/>
            <person name="Culley D."/>
            <person name="Daum C."/>
            <person name="Ezra D."/>
            <person name="Gonzalez J."/>
            <person name="Henrissat B."/>
            <person name="Kuo A."/>
            <person name="Liang C."/>
            <person name="Lipzen A."/>
            <person name="Lutzoni F."/>
            <person name="Magnuson J."/>
            <person name="Mondo S."/>
            <person name="Nolan M."/>
            <person name="Ohm R."/>
            <person name="Pangilinan J."/>
            <person name="Park H.-J."/>
            <person name="Ramirez L."/>
            <person name="Alfaro M."/>
            <person name="Sun H."/>
            <person name="Tritt A."/>
            <person name="Yoshinaga Y."/>
            <person name="Zwiers L.-H."/>
            <person name="Turgeon B."/>
            <person name="Goodwin S."/>
            <person name="Spatafora J."/>
            <person name="Crous P."/>
            <person name="Grigoriev I."/>
        </authorList>
    </citation>
    <scope>NUCLEOTIDE SEQUENCE</scope>
    <source>
        <strain evidence="3">CBS 121167</strain>
    </source>
</reference>
<dbReference type="RefSeq" id="XP_033390903.1">
    <property type="nucleotide sequence ID" value="XM_033542762.1"/>
</dbReference>
<evidence type="ECO:0000313" key="3">
    <source>
        <dbReference type="EMBL" id="KAF2135184.1"/>
    </source>
</evidence>
<gene>
    <name evidence="3" type="ORF">K452DRAFT_303730</name>
</gene>
<evidence type="ECO:0000313" key="4">
    <source>
        <dbReference type="Proteomes" id="UP000799438"/>
    </source>
</evidence>
<evidence type="ECO:0000256" key="1">
    <source>
        <dbReference type="SAM" id="MobiDB-lite"/>
    </source>
</evidence>
<evidence type="ECO:0000256" key="2">
    <source>
        <dbReference type="SAM" id="Phobius"/>
    </source>
</evidence>
<dbReference type="Proteomes" id="UP000799438">
    <property type="component" value="Unassembled WGS sequence"/>
</dbReference>
<dbReference type="AlphaFoldDB" id="A0A6A6AW68"/>
<accession>A0A6A6AW68</accession>
<keyword evidence="2" id="KW-1133">Transmembrane helix</keyword>
<dbReference type="SUPFAM" id="SSF89372">
    <property type="entry name" value="Fucose-specific lectin"/>
    <property type="match status" value="1"/>
</dbReference>
<proteinExistence type="predicted"/>
<dbReference type="OrthoDB" id="5396810at2759"/>
<feature type="compositionally biased region" description="Basic and acidic residues" evidence="1">
    <location>
        <begin position="12"/>
        <end position="24"/>
    </location>
</feature>
<keyword evidence="2" id="KW-0472">Membrane</keyword>
<organism evidence="3 4">
    <name type="scientific">Aplosporella prunicola CBS 121167</name>
    <dbReference type="NCBI Taxonomy" id="1176127"/>
    <lineage>
        <taxon>Eukaryota</taxon>
        <taxon>Fungi</taxon>
        <taxon>Dikarya</taxon>
        <taxon>Ascomycota</taxon>
        <taxon>Pezizomycotina</taxon>
        <taxon>Dothideomycetes</taxon>
        <taxon>Dothideomycetes incertae sedis</taxon>
        <taxon>Botryosphaeriales</taxon>
        <taxon>Aplosporellaceae</taxon>
        <taxon>Aplosporella</taxon>
    </lineage>
</organism>
<protein>
    <recommendedName>
        <fullName evidence="5">Fucose-specific lectin</fullName>
    </recommendedName>
</protein>
<keyword evidence="2" id="KW-0812">Transmembrane</keyword>
<dbReference type="GeneID" id="54300259"/>
<feature type="region of interest" description="Disordered" evidence="1">
    <location>
        <begin position="1"/>
        <end position="43"/>
    </location>
</feature>
<dbReference type="EMBL" id="ML995640">
    <property type="protein sequence ID" value="KAF2135184.1"/>
    <property type="molecule type" value="Genomic_DNA"/>
</dbReference>
<evidence type="ECO:0008006" key="5">
    <source>
        <dbReference type="Google" id="ProtNLM"/>
    </source>
</evidence>
<name>A0A6A6AW68_9PEZI</name>
<keyword evidence="4" id="KW-1185">Reference proteome</keyword>
<feature type="transmembrane region" description="Helical" evidence="2">
    <location>
        <begin position="70"/>
        <end position="92"/>
    </location>
</feature>
<sequence>MSGQDVDYSTLEVDRRAPLPEVDRTSNLPEVKPGDDPEALPQPAERDLPEAIHVDNQQEKTYCGFQRKTIAITLLLAILVAIGIGVGVGVGVTRNRDSNKDSSNNTAANQHGILPNSSLAAANYTDTSGIEHAQVFFQDKSSQIYMADRSIPSNEWALSSVKAQGNASHPKLGTPIAAYNFYWATTGNTDNQTDFHCMFMDNSSTISGVFSSNQSLDWQTDGKLSPGYNANPNGRMLATYIRQCTADTCITLDLFAFLDEENSFKIRQPFKSITSVVDVATITVDPNTVVAFLPVPQVTAINDTDLHLAMYFRNTGGSLVELYKDSEGEWYKTKMRSDLPLDSGCNIAASSKLDDNLLLNVQVLSSKSSGGVRMAFLNGTAWNSVGSVQGMENVLPLSPISATQTGKVFAFEEGPAIVEWARVDGSPPSFDRVGVINTTITD</sequence>
<dbReference type="Gene3D" id="2.120.10.70">
    <property type="entry name" value="Fucose-specific lectin"/>
    <property type="match status" value="1"/>
</dbReference>